<reference evidence="4 5" key="1">
    <citation type="submission" date="2020-01" db="EMBL/GenBank/DDBJ databases">
        <title>Leptobacterium flavescens.</title>
        <authorList>
            <person name="Wang G."/>
        </authorList>
    </citation>
    <scope>NUCLEOTIDE SEQUENCE [LARGE SCALE GENOMIC DNA]</scope>
    <source>
        <strain evidence="4 5">KCTC 22160</strain>
    </source>
</reference>
<evidence type="ECO:0000313" key="4">
    <source>
        <dbReference type="EMBL" id="NER12797.1"/>
    </source>
</evidence>
<evidence type="ECO:0000313" key="5">
    <source>
        <dbReference type="Proteomes" id="UP000468581"/>
    </source>
</evidence>
<feature type="domain" description="N-acetyltransferase" evidence="3">
    <location>
        <begin position="2"/>
        <end position="155"/>
    </location>
</feature>
<gene>
    <name evidence="4" type="ORF">GWK08_05055</name>
</gene>
<organism evidence="4 5">
    <name type="scientific">Leptobacterium flavescens</name>
    <dbReference type="NCBI Taxonomy" id="472055"/>
    <lineage>
        <taxon>Bacteria</taxon>
        <taxon>Pseudomonadati</taxon>
        <taxon>Bacteroidota</taxon>
        <taxon>Flavobacteriia</taxon>
        <taxon>Flavobacteriales</taxon>
        <taxon>Flavobacteriaceae</taxon>
        <taxon>Leptobacterium</taxon>
    </lineage>
</organism>
<dbReference type="EMBL" id="JAABOO010000001">
    <property type="protein sequence ID" value="NER12797.1"/>
    <property type="molecule type" value="Genomic_DNA"/>
</dbReference>
<dbReference type="InterPro" id="IPR050832">
    <property type="entry name" value="Bact_Acetyltransf"/>
</dbReference>
<proteinExistence type="predicted"/>
<dbReference type="PROSITE" id="PS51186">
    <property type="entry name" value="GNAT"/>
    <property type="match status" value="1"/>
</dbReference>
<dbReference type="PANTHER" id="PTHR43877:SF2">
    <property type="entry name" value="AMINOALKYLPHOSPHONATE N-ACETYLTRANSFERASE-RELATED"/>
    <property type="match status" value="1"/>
</dbReference>
<dbReference type="RefSeq" id="WP_163605807.1">
    <property type="nucleotide sequence ID" value="NZ_JAABOO010000001.1"/>
</dbReference>
<evidence type="ECO:0000256" key="1">
    <source>
        <dbReference type="ARBA" id="ARBA00022679"/>
    </source>
</evidence>
<keyword evidence="5" id="KW-1185">Reference proteome</keyword>
<keyword evidence="1 4" id="KW-0808">Transferase</keyword>
<evidence type="ECO:0000259" key="3">
    <source>
        <dbReference type="PROSITE" id="PS51186"/>
    </source>
</evidence>
<protein>
    <submittedName>
        <fullName evidence="4">GNAT family N-acetyltransferase</fullName>
    </submittedName>
</protein>
<dbReference type="GO" id="GO:0016747">
    <property type="term" value="F:acyltransferase activity, transferring groups other than amino-acyl groups"/>
    <property type="evidence" value="ECO:0007669"/>
    <property type="project" value="InterPro"/>
</dbReference>
<dbReference type="Gene3D" id="3.40.630.30">
    <property type="match status" value="1"/>
</dbReference>
<name>A0A6P0UIH6_9FLAO</name>
<dbReference type="AlphaFoldDB" id="A0A6P0UIH6"/>
<evidence type="ECO:0000256" key="2">
    <source>
        <dbReference type="ARBA" id="ARBA00023315"/>
    </source>
</evidence>
<accession>A0A6P0UIH6</accession>
<dbReference type="Pfam" id="PF00583">
    <property type="entry name" value="Acetyltransf_1"/>
    <property type="match status" value="1"/>
</dbReference>
<dbReference type="InterPro" id="IPR000182">
    <property type="entry name" value="GNAT_dom"/>
</dbReference>
<keyword evidence="2" id="KW-0012">Acyltransferase</keyword>
<dbReference type="PANTHER" id="PTHR43877">
    <property type="entry name" value="AMINOALKYLPHOSPHONATE N-ACETYLTRANSFERASE-RELATED-RELATED"/>
    <property type="match status" value="1"/>
</dbReference>
<comment type="caution">
    <text evidence="4">The sequence shown here is derived from an EMBL/GenBank/DDBJ whole genome shotgun (WGS) entry which is preliminary data.</text>
</comment>
<dbReference type="Proteomes" id="UP000468581">
    <property type="component" value="Unassembled WGS sequence"/>
</dbReference>
<dbReference type="SUPFAM" id="SSF55729">
    <property type="entry name" value="Acyl-CoA N-acyltransferases (Nat)"/>
    <property type="match status" value="1"/>
</dbReference>
<dbReference type="CDD" id="cd04301">
    <property type="entry name" value="NAT_SF"/>
    <property type="match status" value="1"/>
</dbReference>
<dbReference type="InterPro" id="IPR016181">
    <property type="entry name" value="Acyl_CoA_acyltransferase"/>
</dbReference>
<sequence length="155" mass="18429">MYKVRKARLEDIEILKAFEQGIIEAERPFDETLKDGRISYYDLTVFIKNDDSEIYVVETEDKELVASGYAKILRGKPYLKHEEYAYLGFMFVDENHRGRGVNKLINDALFDWCKEREIYEVRLDVYNDNDPALRAYEKSGFKRHLINMRLSLKDE</sequence>